<accession>A5H1J0</accession>
<protein>
    <submittedName>
        <fullName evidence="1">p48</fullName>
    </submittedName>
</protein>
<proteinExistence type="predicted"/>
<dbReference type="KEGG" id="vg:5247078"/>
<name>A5H1J0_9CAUD</name>
<reference evidence="1 2" key="1">
    <citation type="journal article" date="2007" name="BMC Genomics">
        <title>Comparison of genomes of three Xanthomonas oryzae bacteriophages.</title>
        <authorList>
            <person name="Lee C.N."/>
            <person name="Hu R.M."/>
            <person name="Chow T.Y."/>
            <person name="Lin J.W."/>
            <person name="Chen H.Y."/>
            <person name="Tseng Y.H."/>
            <person name="Weng S.F."/>
        </authorList>
    </citation>
    <scope>NUCLEOTIDE SEQUENCE</scope>
</reference>
<dbReference type="EMBL" id="DQ777876">
    <property type="protein sequence ID" value="ABK00194.2"/>
    <property type="molecule type" value="Genomic_DNA"/>
</dbReference>
<organism evidence="1 2">
    <name type="scientific">Xanthomonas phage Xop411</name>
    <dbReference type="NCBI Taxonomy" id="2913975"/>
    <lineage>
        <taxon>Viruses</taxon>
        <taxon>Duplodnaviria</taxon>
        <taxon>Heunggongvirae</taxon>
        <taxon>Uroviricota</taxon>
        <taxon>Caudoviricetes</taxon>
        <taxon>Xipdecavirus</taxon>
        <taxon>Xipdecavirus Xop411</taxon>
    </lineage>
</organism>
<dbReference type="OrthoDB" id="32679at10239"/>
<keyword evidence="2" id="KW-1185">Reference proteome</keyword>
<evidence type="ECO:0000313" key="2">
    <source>
        <dbReference type="Proteomes" id="UP000001433"/>
    </source>
</evidence>
<dbReference type="GeneID" id="5247078"/>
<dbReference type="RefSeq" id="YP_001285716.2">
    <property type="nucleotide sequence ID" value="NC_009543.1"/>
</dbReference>
<evidence type="ECO:0000313" key="1">
    <source>
        <dbReference type="EMBL" id="ABK00194.2"/>
    </source>
</evidence>
<dbReference type="Proteomes" id="UP000001433">
    <property type="component" value="Segment"/>
</dbReference>
<sequence>MSATERRGAMQLTLTKIACLYTCTIFVAYLTSVPGAEEPKQVHAAVVNENTATYSARPGTKTARYFGSVACIAPDYVLEVLEKPSKAEKFVLEHECVQRAAEPVVLYQEKGKYVSLIMFPKTGTQMYVASTSIK</sequence>